<evidence type="ECO:0000313" key="2">
    <source>
        <dbReference type="Proteomes" id="UP001139031"/>
    </source>
</evidence>
<keyword evidence="2" id="KW-1185">Reference proteome</keyword>
<dbReference type="RefSeq" id="WP_224191932.1">
    <property type="nucleotide sequence ID" value="NZ_JAIRAU010000012.1"/>
</dbReference>
<proteinExistence type="predicted"/>
<protein>
    <submittedName>
        <fullName evidence="1">Uncharacterized protein</fullName>
    </submittedName>
</protein>
<name>A0ABS7TPK5_9BACT</name>
<organism evidence="1 2">
    <name type="scientific">Nannocystis pusilla</name>
    <dbReference type="NCBI Taxonomy" id="889268"/>
    <lineage>
        <taxon>Bacteria</taxon>
        <taxon>Pseudomonadati</taxon>
        <taxon>Myxococcota</taxon>
        <taxon>Polyangia</taxon>
        <taxon>Nannocystales</taxon>
        <taxon>Nannocystaceae</taxon>
        <taxon>Nannocystis</taxon>
    </lineage>
</organism>
<comment type="caution">
    <text evidence="1">The sequence shown here is derived from an EMBL/GenBank/DDBJ whole genome shotgun (WGS) entry which is preliminary data.</text>
</comment>
<dbReference type="Proteomes" id="UP001139031">
    <property type="component" value="Unassembled WGS sequence"/>
</dbReference>
<sequence length="191" mass="20572">MRPFKHSSFSPLWLVAAAVAAVLGWCGVESGAQNYLCEGTFALCTSAPCVPLPNSSQAACSCEVLQGNSMASVPCDQVAPTQGRYGTEVVYSMFSLAQFAQGKEAMKCAQNTPWTWCLNKPCTVDPANPDRALCVCDVVANSTQEWMTLGGQCDASTCKTAFWSGATLADFEEGTQFMQRHGQSIQPRWCE</sequence>
<gene>
    <name evidence="1" type="ORF">K7C98_12920</name>
</gene>
<reference evidence="1" key="1">
    <citation type="submission" date="2021-08" db="EMBL/GenBank/DDBJ databases">
        <authorList>
            <person name="Stevens D.C."/>
        </authorList>
    </citation>
    <scope>NUCLEOTIDE SEQUENCE</scope>
    <source>
        <strain evidence="1">DSM 53165</strain>
    </source>
</reference>
<dbReference type="EMBL" id="JAIRAU010000012">
    <property type="protein sequence ID" value="MBZ5710160.1"/>
    <property type="molecule type" value="Genomic_DNA"/>
</dbReference>
<accession>A0ABS7TPK5</accession>
<evidence type="ECO:0000313" key="1">
    <source>
        <dbReference type="EMBL" id="MBZ5710160.1"/>
    </source>
</evidence>